<dbReference type="SMART" id="SM00091">
    <property type="entry name" value="PAS"/>
    <property type="match status" value="1"/>
</dbReference>
<dbReference type="Proteomes" id="UP000013520">
    <property type="component" value="Chromosome"/>
</dbReference>
<dbReference type="AlphaFoldDB" id="R4KWA4"/>
<gene>
    <name evidence="8" type="ORF">Desgi_4670</name>
</gene>
<keyword evidence="9" id="KW-1185">Reference proteome</keyword>
<dbReference type="GO" id="GO:0043565">
    <property type="term" value="F:sequence-specific DNA binding"/>
    <property type="evidence" value="ECO:0007669"/>
    <property type="project" value="InterPro"/>
</dbReference>
<dbReference type="GO" id="GO:0006355">
    <property type="term" value="P:regulation of DNA-templated transcription"/>
    <property type="evidence" value="ECO:0007669"/>
    <property type="project" value="InterPro"/>
</dbReference>
<dbReference type="PANTHER" id="PTHR32071">
    <property type="entry name" value="TRANSCRIPTIONAL REGULATORY PROTEIN"/>
    <property type="match status" value="1"/>
</dbReference>
<keyword evidence="5" id="KW-0175">Coiled coil</keyword>
<dbReference type="PROSITE" id="PS50045">
    <property type="entry name" value="SIGMA54_INTERACT_4"/>
    <property type="match status" value="1"/>
</dbReference>
<evidence type="ECO:0000256" key="3">
    <source>
        <dbReference type="ARBA" id="ARBA00023015"/>
    </source>
</evidence>
<dbReference type="HOGENOM" id="CLU_000445_8_5_9"/>
<dbReference type="InterPro" id="IPR027417">
    <property type="entry name" value="P-loop_NTPase"/>
</dbReference>
<dbReference type="SUPFAM" id="SSF52540">
    <property type="entry name" value="P-loop containing nucleoside triphosphate hydrolases"/>
    <property type="match status" value="1"/>
</dbReference>
<dbReference type="PROSITE" id="PS00675">
    <property type="entry name" value="SIGMA54_INTERACT_1"/>
    <property type="match status" value="1"/>
</dbReference>
<sequence length="465" mass="52773">MTEQKDIQMLKQKLLNNGVLDVLIDNPYEGIVVVDKQGYIRLINNTYLEMLGLNIEDAMGKHIADVTSHTKLPQVIESGRTILYDFWEVNGRKFIVLRIPIINDDGEIIGAIGKSLYADMTSGKLLAKKLRQLEKELEFYKAEFKKFHKAKYTFDNIIGESEKIKEIKKLACQIASSISTVLITGESGTGKELVAQAIHNASFRADKPFVRVNCAAVPENLLESELFGYDEGAFTGAKKGGKPGKFELAQGSTIFLDEIGEMPLTMQSKLLTILQERELERLGSIGSLDLDVRVIAATNRDLEKMIKDGTFRQDLYYRLNVINFKMPSLRERLDDIPLLISYLTKKLNKKLNCNVHGFTEDAVQLLMKYHWPGNVRELENSLERVFVFANEKLITPEQFPMLLKIVDVSPALYEPKTLTEAVSQTEINMITSVLKQVNGNRRKAARILDLHPSVLYRKIKKYNIK</sequence>
<dbReference type="InterPro" id="IPR058031">
    <property type="entry name" value="AAA_lid_NorR"/>
</dbReference>
<dbReference type="CDD" id="cd00130">
    <property type="entry name" value="PAS"/>
    <property type="match status" value="1"/>
</dbReference>
<dbReference type="InterPro" id="IPR002078">
    <property type="entry name" value="Sigma_54_int"/>
</dbReference>
<name>R4KWA4_9FIRM</name>
<dbReference type="InterPro" id="IPR013767">
    <property type="entry name" value="PAS_fold"/>
</dbReference>
<dbReference type="Pfam" id="PF00158">
    <property type="entry name" value="Sigma54_activat"/>
    <property type="match status" value="1"/>
</dbReference>
<dbReference type="Gene3D" id="3.30.450.20">
    <property type="entry name" value="PAS domain"/>
    <property type="match status" value="1"/>
</dbReference>
<dbReference type="EMBL" id="CP003273">
    <property type="protein sequence ID" value="AGL03896.1"/>
    <property type="molecule type" value="Genomic_DNA"/>
</dbReference>
<dbReference type="SUPFAM" id="SSF46689">
    <property type="entry name" value="Homeodomain-like"/>
    <property type="match status" value="1"/>
</dbReference>
<feature type="coiled-coil region" evidence="5">
    <location>
        <begin position="123"/>
        <end position="150"/>
    </location>
</feature>
<proteinExistence type="predicted"/>
<keyword evidence="2" id="KW-0067">ATP-binding</keyword>
<dbReference type="Pfam" id="PF02954">
    <property type="entry name" value="HTH_8"/>
    <property type="match status" value="1"/>
</dbReference>
<dbReference type="KEGG" id="dgi:Desgi_4670"/>
<keyword evidence="1" id="KW-0547">Nucleotide-binding</keyword>
<dbReference type="Gene3D" id="3.40.50.300">
    <property type="entry name" value="P-loop containing nucleotide triphosphate hydrolases"/>
    <property type="match status" value="1"/>
</dbReference>
<dbReference type="Gene3D" id="1.10.8.60">
    <property type="match status" value="1"/>
</dbReference>
<evidence type="ECO:0000259" key="7">
    <source>
        <dbReference type="PROSITE" id="PS50112"/>
    </source>
</evidence>
<dbReference type="InterPro" id="IPR035965">
    <property type="entry name" value="PAS-like_dom_sf"/>
</dbReference>
<evidence type="ECO:0000256" key="5">
    <source>
        <dbReference type="SAM" id="Coils"/>
    </source>
</evidence>
<reference evidence="8 9" key="1">
    <citation type="submission" date="2012-01" db="EMBL/GenBank/DDBJ databases">
        <title>Complete sequence of Desulfotomaculum gibsoniae DSM 7213.</title>
        <authorList>
            <consortium name="US DOE Joint Genome Institute"/>
            <person name="Lucas S."/>
            <person name="Han J."/>
            <person name="Lapidus A."/>
            <person name="Cheng J.-F."/>
            <person name="Goodwin L."/>
            <person name="Pitluck S."/>
            <person name="Peters L."/>
            <person name="Ovchinnikova G."/>
            <person name="Teshima H."/>
            <person name="Detter J.C."/>
            <person name="Han C."/>
            <person name="Tapia R."/>
            <person name="Land M."/>
            <person name="Hauser L."/>
            <person name="Kyrpides N."/>
            <person name="Ivanova N."/>
            <person name="Pagani I."/>
            <person name="Parshina S."/>
            <person name="Plugge C."/>
            <person name="Muyzer G."/>
            <person name="Kuever J."/>
            <person name="Ivanova A."/>
            <person name="Nazina T."/>
            <person name="Klenk H.-P."/>
            <person name="Brambilla E."/>
            <person name="Spring S."/>
            <person name="Stams A.F."/>
            <person name="Woyke T."/>
        </authorList>
    </citation>
    <scope>NUCLEOTIDE SEQUENCE [LARGE SCALE GENOMIC DNA]</scope>
    <source>
        <strain evidence="8 9">DSM 7213</strain>
    </source>
</reference>
<dbReference type="Gene3D" id="1.10.10.60">
    <property type="entry name" value="Homeodomain-like"/>
    <property type="match status" value="1"/>
</dbReference>
<feature type="domain" description="PAS" evidence="7">
    <location>
        <begin position="16"/>
        <end position="61"/>
    </location>
</feature>
<protein>
    <submittedName>
        <fullName evidence="8">PAS domain S-box</fullName>
    </submittedName>
</protein>
<keyword evidence="4" id="KW-0804">Transcription</keyword>
<dbReference type="PRINTS" id="PR01590">
    <property type="entry name" value="HTHFIS"/>
</dbReference>
<dbReference type="GO" id="GO:0005524">
    <property type="term" value="F:ATP binding"/>
    <property type="evidence" value="ECO:0007669"/>
    <property type="project" value="UniProtKB-KW"/>
</dbReference>
<dbReference type="Pfam" id="PF25601">
    <property type="entry name" value="AAA_lid_14"/>
    <property type="match status" value="1"/>
</dbReference>
<keyword evidence="3" id="KW-0805">Transcription regulation</keyword>
<dbReference type="PANTHER" id="PTHR32071:SF57">
    <property type="entry name" value="C4-DICARBOXYLATE TRANSPORT TRANSCRIPTIONAL REGULATORY PROTEIN DCTD"/>
    <property type="match status" value="1"/>
</dbReference>
<organism evidence="8 9">
    <name type="scientific">Desulfoscipio gibsoniae DSM 7213</name>
    <dbReference type="NCBI Taxonomy" id="767817"/>
    <lineage>
        <taxon>Bacteria</taxon>
        <taxon>Bacillati</taxon>
        <taxon>Bacillota</taxon>
        <taxon>Clostridia</taxon>
        <taxon>Eubacteriales</taxon>
        <taxon>Desulfallaceae</taxon>
        <taxon>Desulfoscipio</taxon>
    </lineage>
</organism>
<dbReference type="InterPro" id="IPR009057">
    <property type="entry name" value="Homeodomain-like_sf"/>
</dbReference>
<evidence type="ECO:0000256" key="4">
    <source>
        <dbReference type="ARBA" id="ARBA00023163"/>
    </source>
</evidence>
<feature type="domain" description="Sigma-54 factor interaction" evidence="6">
    <location>
        <begin position="157"/>
        <end position="387"/>
    </location>
</feature>
<evidence type="ECO:0000259" key="6">
    <source>
        <dbReference type="PROSITE" id="PS50045"/>
    </source>
</evidence>
<dbReference type="InterPro" id="IPR003593">
    <property type="entry name" value="AAA+_ATPase"/>
</dbReference>
<dbReference type="SMART" id="SM00382">
    <property type="entry name" value="AAA"/>
    <property type="match status" value="1"/>
</dbReference>
<accession>R4KWA4</accession>
<dbReference type="STRING" id="767817.Desgi_4670"/>
<dbReference type="InterPro" id="IPR025944">
    <property type="entry name" value="Sigma_54_int_dom_CS"/>
</dbReference>
<dbReference type="FunFam" id="3.40.50.300:FF:000006">
    <property type="entry name" value="DNA-binding transcriptional regulator NtrC"/>
    <property type="match status" value="1"/>
</dbReference>
<dbReference type="PROSITE" id="PS50112">
    <property type="entry name" value="PAS"/>
    <property type="match status" value="1"/>
</dbReference>
<dbReference type="eggNOG" id="COG3829">
    <property type="taxonomic scope" value="Bacteria"/>
</dbReference>
<dbReference type="InterPro" id="IPR025662">
    <property type="entry name" value="Sigma_54_int_dom_ATP-bd_1"/>
</dbReference>
<dbReference type="PROSITE" id="PS00688">
    <property type="entry name" value="SIGMA54_INTERACT_3"/>
    <property type="match status" value="1"/>
</dbReference>
<evidence type="ECO:0000256" key="1">
    <source>
        <dbReference type="ARBA" id="ARBA00022741"/>
    </source>
</evidence>
<dbReference type="SUPFAM" id="SSF55785">
    <property type="entry name" value="PYP-like sensor domain (PAS domain)"/>
    <property type="match status" value="1"/>
</dbReference>
<dbReference type="NCBIfam" id="TIGR00229">
    <property type="entry name" value="sensory_box"/>
    <property type="match status" value="1"/>
</dbReference>
<dbReference type="CDD" id="cd00009">
    <property type="entry name" value="AAA"/>
    <property type="match status" value="1"/>
</dbReference>
<evidence type="ECO:0000313" key="9">
    <source>
        <dbReference type="Proteomes" id="UP000013520"/>
    </source>
</evidence>
<dbReference type="InterPro" id="IPR002197">
    <property type="entry name" value="HTH_Fis"/>
</dbReference>
<dbReference type="InterPro" id="IPR000014">
    <property type="entry name" value="PAS"/>
</dbReference>
<dbReference type="Pfam" id="PF00989">
    <property type="entry name" value="PAS"/>
    <property type="match status" value="1"/>
</dbReference>
<evidence type="ECO:0000313" key="8">
    <source>
        <dbReference type="EMBL" id="AGL03896.1"/>
    </source>
</evidence>
<evidence type="ECO:0000256" key="2">
    <source>
        <dbReference type="ARBA" id="ARBA00022840"/>
    </source>
</evidence>